<keyword evidence="2" id="KW-1185">Reference proteome</keyword>
<gene>
    <name evidence="1" type="ORF">O6H91_05G089600</name>
</gene>
<evidence type="ECO:0000313" key="1">
    <source>
        <dbReference type="EMBL" id="KAJ7556595.1"/>
    </source>
</evidence>
<name>A0ACC2DR35_DIPCM</name>
<dbReference type="Proteomes" id="UP001162992">
    <property type="component" value="Chromosome 5"/>
</dbReference>
<comment type="caution">
    <text evidence="1">The sequence shown here is derived from an EMBL/GenBank/DDBJ whole genome shotgun (WGS) entry which is preliminary data.</text>
</comment>
<organism evidence="1 2">
    <name type="scientific">Diphasiastrum complanatum</name>
    <name type="common">Issler's clubmoss</name>
    <name type="synonym">Lycopodium complanatum</name>
    <dbReference type="NCBI Taxonomy" id="34168"/>
    <lineage>
        <taxon>Eukaryota</taxon>
        <taxon>Viridiplantae</taxon>
        <taxon>Streptophyta</taxon>
        <taxon>Embryophyta</taxon>
        <taxon>Tracheophyta</taxon>
        <taxon>Lycopodiopsida</taxon>
        <taxon>Lycopodiales</taxon>
        <taxon>Lycopodiaceae</taxon>
        <taxon>Lycopodioideae</taxon>
        <taxon>Diphasiastrum</taxon>
    </lineage>
</organism>
<dbReference type="EMBL" id="CM055096">
    <property type="protein sequence ID" value="KAJ7556595.1"/>
    <property type="molecule type" value="Genomic_DNA"/>
</dbReference>
<sequence length="475" mass="53763">MLQIAVITAAVLLFITSIAARWRKNSNSAQIDRLHCAQLPKGSWSLPWIGESFTFYNQGPYQFVSQHISRYGRTFRTHLMGYPTIATSTPEAAKFVLATRQKSFRVFLPPSIDRLLSVFPASQEAMKEKGLKSIHDSLHSELVRNKVAKVDRIARWVLSSWDKQPCVVTYQETMKFGFHVALDAVTGMGPSPETMKLMDNFSYIRKGMETFMQLNIPGTSYHVALEKKQQALECYSSIVKKRRAEKSNEKCSLDFLMEIEDENGEKLPDDLLQSQLFGLTFGAFDTSAAFFMWLLKFLGENQQILQQVKAEQDTIRMGKISAEDPLSWTDIVNMPYSSAVIQETLRLATIAPFLMRQATEDVNYEGVMIPKSWLVQVCLQNFHVSPEYHKDPLKFDPSRFQAGVKPAGFMPFGNGAKMCPGRELVKIEALVFLHYLVTTYSWESIGSENGINYWPSPTIKGGLPIKVSKLSECVT</sequence>
<proteinExistence type="predicted"/>
<protein>
    <submittedName>
        <fullName evidence="1">Uncharacterized protein</fullName>
    </submittedName>
</protein>
<reference evidence="2" key="1">
    <citation type="journal article" date="2024" name="Proc. Natl. Acad. Sci. U.S.A.">
        <title>Extraordinary preservation of gene collinearity over three hundred million years revealed in homosporous lycophytes.</title>
        <authorList>
            <person name="Li C."/>
            <person name="Wickell D."/>
            <person name="Kuo L.Y."/>
            <person name="Chen X."/>
            <person name="Nie B."/>
            <person name="Liao X."/>
            <person name="Peng D."/>
            <person name="Ji J."/>
            <person name="Jenkins J."/>
            <person name="Williams M."/>
            <person name="Shu S."/>
            <person name="Plott C."/>
            <person name="Barry K."/>
            <person name="Rajasekar S."/>
            <person name="Grimwood J."/>
            <person name="Han X."/>
            <person name="Sun S."/>
            <person name="Hou Z."/>
            <person name="He W."/>
            <person name="Dai G."/>
            <person name="Sun C."/>
            <person name="Schmutz J."/>
            <person name="Leebens-Mack J.H."/>
            <person name="Li F.W."/>
            <person name="Wang L."/>
        </authorList>
    </citation>
    <scope>NUCLEOTIDE SEQUENCE [LARGE SCALE GENOMIC DNA]</scope>
    <source>
        <strain evidence="2">cv. PW_Plant_1</strain>
    </source>
</reference>
<accession>A0ACC2DR35</accession>
<evidence type="ECO:0000313" key="2">
    <source>
        <dbReference type="Proteomes" id="UP001162992"/>
    </source>
</evidence>